<evidence type="ECO:0000313" key="3">
    <source>
        <dbReference type="Proteomes" id="UP000077671"/>
    </source>
</evidence>
<reference evidence="2" key="1">
    <citation type="submission" date="2016-04" db="EMBL/GenBank/DDBJ databases">
        <authorList>
            <person name="Nguyen H.D."/>
            <person name="Kesanakurti P."/>
            <person name="Cullis J."/>
            <person name="Levesque C.A."/>
            <person name="Hambleton S."/>
        </authorList>
    </citation>
    <scope>NUCLEOTIDE SEQUENCE</scope>
    <source>
        <strain evidence="2">DAOMC 238032</strain>
    </source>
</reference>
<protein>
    <submittedName>
        <fullName evidence="2">Uncharacterized protein</fullName>
    </submittedName>
</protein>
<dbReference type="Proteomes" id="UP000077671">
    <property type="component" value="Unassembled WGS sequence"/>
</dbReference>
<feature type="non-terminal residue" evidence="2">
    <location>
        <position position="694"/>
    </location>
</feature>
<accession>A0A8T8SRE6</accession>
<name>A0A8T8SRE6_9BASI</name>
<comment type="caution">
    <text evidence="2">The sequence shown here is derived from an EMBL/GenBank/DDBJ whole genome shotgun (WGS) entry which is preliminary data.</text>
</comment>
<reference evidence="2" key="2">
    <citation type="journal article" date="2019" name="IMA Fungus">
        <title>Genome sequencing and comparison of five Tilletia species to identify candidate genes for the detection of regulated species infecting wheat.</title>
        <authorList>
            <person name="Nguyen H.D.T."/>
            <person name="Sultana T."/>
            <person name="Kesanakurti P."/>
            <person name="Hambleton S."/>
        </authorList>
    </citation>
    <scope>NUCLEOTIDE SEQUENCE</scope>
    <source>
        <strain evidence="2">DAOMC 238032</strain>
    </source>
</reference>
<organism evidence="2 3">
    <name type="scientific">Tilletia caries</name>
    <name type="common">wheat bunt fungus</name>
    <dbReference type="NCBI Taxonomy" id="13290"/>
    <lineage>
        <taxon>Eukaryota</taxon>
        <taxon>Fungi</taxon>
        <taxon>Dikarya</taxon>
        <taxon>Basidiomycota</taxon>
        <taxon>Ustilaginomycotina</taxon>
        <taxon>Exobasidiomycetes</taxon>
        <taxon>Tilletiales</taxon>
        <taxon>Tilletiaceae</taxon>
        <taxon>Tilletia</taxon>
    </lineage>
</organism>
<dbReference type="AlphaFoldDB" id="A0A8T8SRE6"/>
<feature type="compositionally biased region" description="Basic and acidic residues" evidence="1">
    <location>
        <begin position="97"/>
        <end position="107"/>
    </location>
</feature>
<evidence type="ECO:0000313" key="2">
    <source>
        <dbReference type="EMBL" id="KAE8246093.1"/>
    </source>
</evidence>
<proteinExistence type="predicted"/>
<feature type="region of interest" description="Disordered" evidence="1">
    <location>
        <begin position="72"/>
        <end position="132"/>
    </location>
</feature>
<gene>
    <name evidence="2" type="ORF">A4X03_0g7336</name>
</gene>
<dbReference type="EMBL" id="LWDD02001696">
    <property type="protein sequence ID" value="KAE8246093.1"/>
    <property type="molecule type" value="Genomic_DNA"/>
</dbReference>
<sequence length="694" mass="77804">MLRAHLLTFTTCSHLHHTQVVRNGKLEKQTEMVRPRTKVDLQEDFEAIDGENIRCLVCPLAPVYPNRKVEQHRATAVHTRNRSRSLQELSTTSARRSAAEEARRERGPSPAPLPVYDDDADPFDEEPPPVRAYPMARSQFDRGWDAMGDRNEALWDLGAQTEEERRMIAELEGQMANANRIDDDGDFWPWPDRGTYLLSLLVFCPRSPLSRTITEGVLAFARAVQRYEIPTYSAFRSATESIRRSNPSADSVEFKGSAGNMLFYNSISSGIARDFGNLRIRNHMHFYSRKADYKKELRDGDTMAESPSRQPMVTLLDGTHAYLDEPLALTNDRATVPRLWYTDANDVVKGRGPSVRIRPSVNGQPMHAVVDANESIDFVLSEVTRGSLLAANLKDLTLFDENGQKMSQHHKLRTCAKGKKTYSVPLLVWEDDWRGTLGVGNYSHTSVLYSNAFLDRVDLDRRSSSVRFFSTSASATPEELFDAFVKEVNTFHGEPFFVWDERENDTVLIRPWVLAVLGDTVMLNQLSSSIGVQGNLPCRICDGGGGTRSFKYSADGVLSAMKEGPLRTSDEIVRKLEKQLDLAQDDKTQELLTEWTTSGIKDVSTTDACTILLETNDKLRGKVPRASGARAPRNALSPQEIQNRLAPLRASLMVDTWHSPLHRIIDFGGLQHTPVDILHVASLGAGKYLAKLTD</sequence>
<evidence type="ECO:0000256" key="1">
    <source>
        <dbReference type="SAM" id="MobiDB-lite"/>
    </source>
</evidence>
<feature type="compositionally biased region" description="Acidic residues" evidence="1">
    <location>
        <begin position="116"/>
        <end position="127"/>
    </location>
</feature>